<organism evidence="3 4">
    <name type="scientific">Aquilegia coerulea</name>
    <name type="common">Rocky mountain columbine</name>
    <dbReference type="NCBI Taxonomy" id="218851"/>
    <lineage>
        <taxon>Eukaryota</taxon>
        <taxon>Viridiplantae</taxon>
        <taxon>Streptophyta</taxon>
        <taxon>Embryophyta</taxon>
        <taxon>Tracheophyta</taxon>
        <taxon>Spermatophyta</taxon>
        <taxon>Magnoliopsida</taxon>
        <taxon>Ranunculales</taxon>
        <taxon>Ranunculaceae</taxon>
        <taxon>Thalictroideae</taxon>
        <taxon>Aquilegia</taxon>
    </lineage>
</organism>
<reference evidence="3 4" key="1">
    <citation type="submission" date="2017-09" db="EMBL/GenBank/DDBJ databases">
        <title>WGS assembly of Aquilegia coerulea Goldsmith.</title>
        <authorList>
            <person name="Hodges S."/>
            <person name="Kramer E."/>
            <person name="Nordborg M."/>
            <person name="Tomkins J."/>
            <person name="Borevitz J."/>
            <person name="Derieg N."/>
            <person name="Yan J."/>
            <person name="Mihaltcheva S."/>
            <person name="Hayes R.D."/>
            <person name="Rokhsar D."/>
        </authorList>
    </citation>
    <scope>NUCLEOTIDE SEQUENCE [LARGE SCALE GENOMIC DNA]</scope>
    <source>
        <strain evidence="4">cv. Goldsmith</strain>
    </source>
</reference>
<keyword evidence="1" id="KW-1133">Transmembrane helix</keyword>
<feature type="transmembrane region" description="Helical" evidence="1">
    <location>
        <begin position="262"/>
        <end position="283"/>
    </location>
</feature>
<dbReference type="InParanoid" id="A0A2G5CV43"/>
<name>A0A2G5CV43_AQUCA</name>
<gene>
    <name evidence="3" type="ORF">AQUCO_03600058v1</name>
</gene>
<dbReference type="Proteomes" id="UP000230069">
    <property type="component" value="Unassembled WGS sequence"/>
</dbReference>
<feature type="chain" id="PRO_5013673581" evidence="2">
    <location>
        <begin position="28"/>
        <end position="287"/>
    </location>
</feature>
<evidence type="ECO:0000256" key="1">
    <source>
        <dbReference type="SAM" id="Phobius"/>
    </source>
</evidence>
<dbReference type="OrthoDB" id="679141at2759"/>
<dbReference type="PANTHER" id="PTHR34360">
    <property type="entry name" value="OS08G0519400 PROTEIN"/>
    <property type="match status" value="1"/>
</dbReference>
<dbReference type="PANTHER" id="PTHR34360:SF2">
    <property type="entry name" value="MYOSIN HEAVY CHAIN-LIKE PROTEIN"/>
    <property type="match status" value="1"/>
</dbReference>
<keyword evidence="4" id="KW-1185">Reference proteome</keyword>
<feature type="signal peptide" evidence="2">
    <location>
        <begin position="1"/>
        <end position="27"/>
    </location>
</feature>
<dbReference type="STRING" id="218851.A0A2G5CV43"/>
<dbReference type="EMBL" id="KZ305053">
    <property type="protein sequence ID" value="PIA35131.1"/>
    <property type="molecule type" value="Genomic_DNA"/>
</dbReference>
<sequence>MASSSLNLLPAIFFTIVILSNLTLVISQIEKSHSICQVQDMKLKITHLEAILEQSIQSSELKFRNLREKEKMISEMANKIDLLHTILANIKVDTTYTEERISALEEEVRLLWAASRKNNFDIHVLESKAQRADGKIQAVTTKVQKMEGIVTEQWIQIQQLDQALIITERRILEAQRRATSSRCTYMKLIQGICGHYLPKYSGVLEHHLCSKDSVLHSCVSHVFNQWKKTTTAVRKHHHELQRIVKQGMEMNEVTASFAHQEVIFFVASALIVFPLWVAWMLLLSHYS</sequence>
<dbReference type="FunCoup" id="A0A2G5CV43">
    <property type="interactions" value="2261"/>
</dbReference>
<dbReference type="AlphaFoldDB" id="A0A2G5CV43"/>
<keyword evidence="1" id="KW-0472">Membrane</keyword>
<proteinExistence type="predicted"/>
<keyword evidence="2" id="KW-0732">Signal</keyword>
<evidence type="ECO:0000313" key="3">
    <source>
        <dbReference type="EMBL" id="PIA35131.1"/>
    </source>
</evidence>
<protein>
    <submittedName>
        <fullName evidence="3">Uncharacterized protein</fullName>
    </submittedName>
</protein>
<evidence type="ECO:0000256" key="2">
    <source>
        <dbReference type="SAM" id="SignalP"/>
    </source>
</evidence>
<evidence type="ECO:0000313" key="4">
    <source>
        <dbReference type="Proteomes" id="UP000230069"/>
    </source>
</evidence>
<accession>A0A2G5CV43</accession>
<keyword evidence="1" id="KW-0812">Transmembrane</keyword>